<proteinExistence type="predicted"/>
<dbReference type="Pfam" id="PF10229">
    <property type="entry name" value="MMADHC"/>
    <property type="match status" value="1"/>
</dbReference>
<dbReference type="AlphaFoldDB" id="A0AAD4KAY7"/>
<accession>A0AAD4KAY7</accession>
<keyword evidence="2" id="KW-1185">Reference proteome</keyword>
<dbReference type="PANTHER" id="PTHR13192">
    <property type="entry name" value="MY011 PROTEIN"/>
    <property type="match status" value="1"/>
</dbReference>
<sequence>MSRTLSRLLGRCLIGNVHVKPLQDSALRTVLSSKPLQLASCPIVCYSKRNGPPPDAGEPFKTVTKSRGVDDDDTNLLEGEPNWELTSKRHNRFYLPNAIGPAWQGDTSTVGLMEPLAQLVNFFKDENVDRTRLEFSCCQCPTLIRDSIFELFPVRAIGQRDYAITLLTLSYEGDIEQGAAKASLSQSHLLLFVLAAREISDRLMSLGYWSDFLNPFSGRPYFLPRDASILYKQDSRFRGVNMRLSNHNECVIIAPEENDKTCFSGTIFCTAPNNYPMLVELLAPAEFKMRVAPDPE</sequence>
<evidence type="ECO:0000313" key="2">
    <source>
        <dbReference type="Proteomes" id="UP001200034"/>
    </source>
</evidence>
<dbReference type="Proteomes" id="UP001200034">
    <property type="component" value="Unassembled WGS sequence"/>
</dbReference>
<reference evidence="1" key="1">
    <citation type="journal article" date="2021" name="Mol. Ecol. Resour.">
        <title>Phylogenomic analyses of the genus Drosophila reveals genomic signals of climate adaptation.</title>
        <authorList>
            <person name="Li F."/>
            <person name="Rane R.V."/>
            <person name="Luria V."/>
            <person name="Xiong Z."/>
            <person name="Chen J."/>
            <person name="Li Z."/>
            <person name="Catullo R.A."/>
            <person name="Griffin P.C."/>
            <person name="Schiffer M."/>
            <person name="Pearce S."/>
            <person name="Lee S.F."/>
            <person name="McElroy K."/>
            <person name="Stocker A."/>
            <person name="Shirriffs J."/>
            <person name="Cockerell F."/>
            <person name="Coppin C."/>
            <person name="Sgro C.M."/>
            <person name="Karger A."/>
            <person name="Cain J.W."/>
            <person name="Weber J.A."/>
            <person name="Santpere G."/>
            <person name="Kirschner M.W."/>
            <person name="Hoffmann A.A."/>
            <person name="Oakeshott J.G."/>
            <person name="Zhang G."/>
        </authorList>
    </citation>
    <scope>NUCLEOTIDE SEQUENCE</scope>
    <source>
        <strain evidence="1">BGI-SZ-2011g</strain>
    </source>
</reference>
<dbReference type="GO" id="GO:0005739">
    <property type="term" value="C:mitochondrion"/>
    <property type="evidence" value="ECO:0007669"/>
    <property type="project" value="TreeGrafter"/>
</dbReference>
<dbReference type="PANTHER" id="PTHR13192:SF3">
    <property type="entry name" value="COBALAMIN TRAFFICKING PROTEIN CBLD"/>
    <property type="match status" value="1"/>
</dbReference>
<comment type="caution">
    <text evidence="1">The sequence shown here is derived from an EMBL/GenBank/DDBJ whole genome shotgun (WGS) entry which is preliminary data.</text>
</comment>
<dbReference type="EMBL" id="JAJJHW010000095">
    <property type="protein sequence ID" value="KAH8386918.1"/>
    <property type="molecule type" value="Genomic_DNA"/>
</dbReference>
<gene>
    <name evidence="1" type="ORF">KR093_003546</name>
</gene>
<organism evidence="1 2">
    <name type="scientific">Drosophila rubida</name>
    <dbReference type="NCBI Taxonomy" id="30044"/>
    <lineage>
        <taxon>Eukaryota</taxon>
        <taxon>Metazoa</taxon>
        <taxon>Ecdysozoa</taxon>
        <taxon>Arthropoda</taxon>
        <taxon>Hexapoda</taxon>
        <taxon>Insecta</taxon>
        <taxon>Pterygota</taxon>
        <taxon>Neoptera</taxon>
        <taxon>Endopterygota</taxon>
        <taxon>Diptera</taxon>
        <taxon>Brachycera</taxon>
        <taxon>Muscomorpha</taxon>
        <taxon>Ephydroidea</taxon>
        <taxon>Drosophilidae</taxon>
        <taxon>Drosophila</taxon>
    </lineage>
</organism>
<protein>
    <recommendedName>
        <fullName evidence="3">Methylmalonic aciduria and homocystinuria type D homolog, mitochondrial</fullName>
    </recommendedName>
</protein>
<evidence type="ECO:0008006" key="3">
    <source>
        <dbReference type="Google" id="ProtNLM"/>
    </source>
</evidence>
<dbReference type="InterPro" id="IPR019362">
    <property type="entry name" value="MMADHC"/>
</dbReference>
<evidence type="ECO:0000313" key="1">
    <source>
        <dbReference type="EMBL" id="KAH8386918.1"/>
    </source>
</evidence>
<dbReference type="GO" id="GO:0009235">
    <property type="term" value="P:cobalamin metabolic process"/>
    <property type="evidence" value="ECO:0007669"/>
    <property type="project" value="InterPro"/>
</dbReference>
<name>A0AAD4KAY7_9MUSC</name>